<feature type="domain" description="Glycosyltransferase 2-like" evidence="1">
    <location>
        <begin position="4"/>
        <end position="131"/>
    </location>
</feature>
<dbReference type="RefSeq" id="WP_377983041.1">
    <property type="nucleotide sequence ID" value="NZ_JBBKXZ010000002.1"/>
</dbReference>
<evidence type="ECO:0000313" key="3">
    <source>
        <dbReference type="Proteomes" id="UP001598138"/>
    </source>
</evidence>
<name>A0ABW6DDG9_9BACT</name>
<dbReference type="EMBL" id="JBBKXZ010000002">
    <property type="protein sequence ID" value="MFD3394155.1"/>
    <property type="molecule type" value="Genomic_DNA"/>
</dbReference>
<dbReference type="InterPro" id="IPR050834">
    <property type="entry name" value="Glycosyltransf_2"/>
</dbReference>
<gene>
    <name evidence="2" type="ORF">U0R10_05950</name>
</gene>
<dbReference type="GO" id="GO:0016757">
    <property type="term" value="F:glycosyltransferase activity"/>
    <property type="evidence" value="ECO:0007669"/>
    <property type="project" value="UniProtKB-KW"/>
</dbReference>
<sequence length="246" mass="28210">MKVSILTVAYQSAATLRQTIDSVLSQDYSNIEYWVIDGGSNDGSVEILESYAGRIHFISEKDSGIYDALNKGLARISGDIVGVIGADDFYPTSDVVSSVVASFQSNQTDAIYGDIQFVDPESMRVVRYWKAGAYQVKNWLYGWMPPHLSFYVKRDVYERLGNYRTDFTCAADYEWMLRALYKHRISVAYLPKLLMTMRNGGTSTASWKHRWVANREDRKAWALNDLKPYFFTVTLKPIRKIIQLFQ</sequence>
<dbReference type="PANTHER" id="PTHR43685:SF2">
    <property type="entry name" value="GLYCOSYLTRANSFERASE 2-LIKE DOMAIN-CONTAINING PROTEIN"/>
    <property type="match status" value="1"/>
</dbReference>
<dbReference type="InterPro" id="IPR029044">
    <property type="entry name" value="Nucleotide-diphossugar_trans"/>
</dbReference>
<dbReference type="InterPro" id="IPR001173">
    <property type="entry name" value="Glyco_trans_2-like"/>
</dbReference>
<dbReference type="CDD" id="cd06433">
    <property type="entry name" value="GT_2_WfgS_like"/>
    <property type="match status" value="1"/>
</dbReference>
<keyword evidence="2" id="KW-0808">Transferase</keyword>
<reference evidence="2 3" key="1">
    <citation type="submission" date="2024-03" db="EMBL/GenBank/DDBJ databases">
        <title>Aquirufa genome sequencing.</title>
        <authorList>
            <person name="Pitt A."/>
            <person name="Hahn M.W."/>
        </authorList>
    </citation>
    <scope>NUCLEOTIDE SEQUENCE [LARGE SCALE GENOMIC DNA]</scope>
    <source>
        <strain evidence="2 3">OSTEICH-129V</strain>
    </source>
</reference>
<dbReference type="SUPFAM" id="SSF53448">
    <property type="entry name" value="Nucleotide-diphospho-sugar transferases"/>
    <property type="match status" value="1"/>
</dbReference>
<dbReference type="Proteomes" id="UP001598138">
    <property type="component" value="Unassembled WGS sequence"/>
</dbReference>
<dbReference type="EC" id="2.4.-.-" evidence="2"/>
<protein>
    <submittedName>
        <fullName evidence="2">Glycosyltransferase family 2 protein</fullName>
        <ecNumber evidence="2">2.4.-.-</ecNumber>
    </submittedName>
</protein>
<keyword evidence="2" id="KW-0328">Glycosyltransferase</keyword>
<comment type="caution">
    <text evidence="2">The sequence shown here is derived from an EMBL/GenBank/DDBJ whole genome shotgun (WGS) entry which is preliminary data.</text>
</comment>
<accession>A0ABW6DDG9</accession>
<evidence type="ECO:0000313" key="2">
    <source>
        <dbReference type="EMBL" id="MFD3394155.1"/>
    </source>
</evidence>
<proteinExistence type="predicted"/>
<evidence type="ECO:0000259" key="1">
    <source>
        <dbReference type="Pfam" id="PF00535"/>
    </source>
</evidence>
<keyword evidence="3" id="KW-1185">Reference proteome</keyword>
<dbReference type="Pfam" id="PF00535">
    <property type="entry name" value="Glycos_transf_2"/>
    <property type="match status" value="1"/>
</dbReference>
<dbReference type="PANTHER" id="PTHR43685">
    <property type="entry name" value="GLYCOSYLTRANSFERASE"/>
    <property type="match status" value="1"/>
</dbReference>
<organism evidence="2 3">
    <name type="scientific">Aquirufa avitistagni</name>
    <dbReference type="NCBI Taxonomy" id="3104728"/>
    <lineage>
        <taxon>Bacteria</taxon>
        <taxon>Pseudomonadati</taxon>
        <taxon>Bacteroidota</taxon>
        <taxon>Cytophagia</taxon>
        <taxon>Cytophagales</taxon>
        <taxon>Flectobacillaceae</taxon>
        <taxon>Aquirufa</taxon>
    </lineage>
</organism>
<dbReference type="Gene3D" id="3.90.550.10">
    <property type="entry name" value="Spore Coat Polysaccharide Biosynthesis Protein SpsA, Chain A"/>
    <property type="match status" value="1"/>
</dbReference>